<gene>
    <name evidence="2" type="ORF">PGQ11_001868</name>
</gene>
<name>A0ABR2JHS1_9PEZI</name>
<dbReference type="Pfam" id="PF13279">
    <property type="entry name" value="4HBT_2"/>
    <property type="match status" value="1"/>
</dbReference>
<keyword evidence="3" id="KW-1185">Reference proteome</keyword>
<evidence type="ECO:0000256" key="1">
    <source>
        <dbReference type="ARBA" id="ARBA00038476"/>
    </source>
</evidence>
<dbReference type="SUPFAM" id="SSF54637">
    <property type="entry name" value="Thioesterase/thiol ester dehydrase-isomerase"/>
    <property type="match status" value="1"/>
</dbReference>
<accession>A0ABR2JHS1</accession>
<comment type="caution">
    <text evidence="2">The sequence shown here is derived from an EMBL/GenBank/DDBJ whole genome shotgun (WGS) entry which is preliminary data.</text>
</comment>
<dbReference type="PANTHER" id="PTHR12475:SF4">
    <property type="entry name" value="PROTEIN THEM6"/>
    <property type="match status" value="1"/>
</dbReference>
<dbReference type="Proteomes" id="UP001390339">
    <property type="component" value="Unassembled WGS sequence"/>
</dbReference>
<organism evidence="2 3">
    <name type="scientific">Apiospora arundinis</name>
    <dbReference type="NCBI Taxonomy" id="335852"/>
    <lineage>
        <taxon>Eukaryota</taxon>
        <taxon>Fungi</taxon>
        <taxon>Dikarya</taxon>
        <taxon>Ascomycota</taxon>
        <taxon>Pezizomycotina</taxon>
        <taxon>Sordariomycetes</taxon>
        <taxon>Xylariomycetidae</taxon>
        <taxon>Amphisphaeriales</taxon>
        <taxon>Apiosporaceae</taxon>
        <taxon>Apiospora</taxon>
    </lineage>
</organism>
<comment type="similarity">
    <text evidence="1">Belongs to the lcsJ thioesterase family.</text>
</comment>
<evidence type="ECO:0000313" key="3">
    <source>
        <dbReference type="Proteomes" id="UP001390339"/>
    </source>
</evidence>
<protein>
    <submittedName>
        <fullName evidence="2">Capsule polysaccharide biosynthesis protein</fullName>
    </submittedName>
</protein>
<dbReference type="InterPro" id="IPR051490">
    <property type="entry name" value="THEM6_lcsJ_thioesterase"/>
</dbReference>
<reference evidence="2 3" key="1">
    <citation type="journal article" date="2024" name="IMA Fungus">
        <title>Apiospora arundinis, a panoply of carbohydrate-active enzymes and secondary metabolites.</title>
        <authorList>
            <person name="Sorensen T."/>
            <person name="Petersen C."/>
            <person name="Muurmann A.T."/>
            <person name="Christiansen J.V."/>
            <person name="Brundto M.L."/>
            <person name="Overgaard C.K."/>
            <person name="Boysen A.T."/>
            <person name="Wollenberg R.D."/>
            <person name="Larsen T.O."/>
            <person name="Sorensen J.L."/>
            <person name="Nielsen K.L."/>
            <person name="Sondergaard T.E."/>
        </authorList>
    </citation>
    <scope>NUCLEOTIDE SEQUENCE [LARGE SCALE GENOMIC DNA]</scope>
    <source>
        <strain evidence="2 3">AAU 773</strain>
    </source>
</reference>
<sequence>MASSFGFMKPLSKIAKPVLLPAAMGSLAYAGYYGRGAFVDYLVRFVTGPGRNSRLVALALVLINWKSLPLAWTVRVWNTMIQHIFVRELHTHTPDKLFHPVISSTHVSLLEVDYNLHKSNSTYFADLDVSRSHLASHLLARGCRMLADNEHTHLVMDPKNPDQPARGRFGVMLGAVACNFKREIKPFAGYEMWTRVLSWDRKWLYMVTHFVEKGAVRPRSWAAEDFGLTHTPDEDDDAATQAWEKKVYASAVSKYVFKIGRLTVHPAVVIGASGLLPERPDGWVNTPMPSGMATPAEPVIGNTDAEAKVEEQETGWDWTKTEAERVKGHNFAEHFAQLEDLHSVFCGGGQGALGHFSLG</sequence>
<evidence type="ECO:0000313" key="2">
    <source>
        <dbReference type="EMBL" id="KAK8876922.1"/>
    </source>
</evidence>
<dbReference type="PANTHER" id="PTHR12475">
    <property type="match status" value="1"/>
</dbReference>
<dbReference type="EMBL" id="JAPCWZ010000002">
    <property type="protein sequence ID" value="KAK8876922.1"/>
    <property type="molecule type" value="Genomic_DNA"/>
</dbReference>
<proteinExistence type="inferred from homology"/>
<dbReference type="InterPro" id="IPR029069">
    <property type="entry name" value="HotDog_dom_sf"/>
</dbReference>